<evidence type="ECO:0000256" key="2">
    <source>
        <dbReference type="SAM" id="Phobius"/>
    </source>
</evidence>
<reference evidence="3 4" key="1">
    <citation type="submission" date="2024-05" db="EMBL/GenBank/DDBJ databases">
        <authorList>
            <person name="Yi C."/>
        </authorList>
    </citation>
    <scope>NUCLEOTIDE SEQUENCE [LARGE SCALE GENOMIC DNA]</scope>
    <source>
        <strain evidence="3 4">XS13</strain>
    </source>
</reference>
<organism evidence="3 4">
    <name type="scientific">Citricoccus nitrophenolicus</name>
    <dbReference type="NCBI Taxonomy" id="863575"/>
    <lineage>
        <taxon>Bacteria</taxon>
        <taxon>Bacillati</taxon>
        <taxon>Actinomycetota</taxon>
        <taxon>Actinomycetes</taxon>
        <taxon>Micrococcales</taxon>
        <taxon>Micrococcaceae</taxon>
        <taxon>Citricoccus</taxon>
    </lineage>
</organism>
<gene>
    <name evidence="3" type="ORF">ABDK96_10550</name>
</gene>
<evidence type="ECO:0000313" key="3">
    <source>
        <dbReference type="EMBL" id="MEO9248122.1"/>
    </source>
</evidence>
<dbReference type="Proteomes" id="UP001484097">
    <property type="component" value="Unassembled WGS sequence"/>
</dbReference>
<feature type="compositionally biased region" description="Low complexity" evidence="1">
    <location>
        <begin position="9"/>
        <end position="21"/>
    </location>
</feature>
<keyword evidence="2" id="KW-0812">Transmembrane</keyword>
<proteinExistence type="predicted"/>
<protein>
    <submittedName>
        <fullName evidence="3">Uncharacterized protein</fullName>
    </submittedName>
</protein>
<keyword evidence="2" id="KW-0472">Membrane</keyword>
<keyword evidence="2" id="KW-1133">Transmembrane helix</keyword>
<feature type="transmembrane region" description="Helical" evidence="2">
    <location>
        <begin position="115"/>
        <end position="135"/>
    </location>
</feature>
<keyword evidence="4" id="KW-1185">Reference proteome</keyword>
<sequence length="152" mass="15349">MSPDPTRRSAGNAPASAASPAAGPPSPMPGITIGVGVLLIIVGVIAYFTSGATSWTALIPAILGVLILIGGLIGLKSPKIGVHAGLVLALLGIVGTFMNVMQLGALFAGEAERPAAVIASTVTFVVLVVYVVLGVRSFIRASRWKRVADAAH</sequence>
<dbReference type="EMBL" id="JBDXMX010000004">
    <property type="protein sequence ID" value="MEO9248122.1"/>
    <property type="molecule type" value="Genomic_DNA"/>
</dbReference>
<evidence type="ECO:0000256" key="1">
    <source>
        <dbReference type="SAM" id="MobiDB-lite"/>
    </source>
</evidence>
<evidence type="ECO:0000313" key="4">
    <source>
        <dbReference type="Proteomes" id="UP001484097"/>
    </source>
</evidence>
<feature type="region of interest" description="Disordered" evidence="1">
    <location>
        <begin position="1"/>
        <end position="24"/>
    </location>
</feature>
<feature type="transmembrane region" description="Helical" evidence="2">
    <location>
        <begin position="55"/>
        <end position="75"/>
    </location>
</feature>
<accession>A0ABV0IIX8</accession>
<feature type="transmembrane region" description="Helical" evidence="2">
    <location>
        <begin position="87"/>
        <end position="109"/>
    </location>
</feature>
<name>A0ABV0IIX8_9MICC</name>
<feature type="transmembrane region" description="Helical" evidence="2">
    <location>
        <begin position="30"/>
        <end position="49"/>
    </location>
</feature>
<dbReference type="RefSeq" id="WP_309813175.1">
    <property type="nucleotide sequence ID" value="NZ_JBDXMX010000004.1"/>
</dbReference>
<comment type="caution">
    <text evidence="3">The sequence shown here is derived from an EMBL/GenBank/DDBJ whole genome shotgun (WGS) entry which is preliminary data.</text>
</comment>